<dbReference type="AlphaFoldDB" id="A0A0R1GG14"/>
<gene>
    <name evidence="6" type="ORF">FC07_GL001505</name>
</gene>
<evidence type="ECO:0000256" key="1">
    <source>
        <dbReference type="ARBA" id="ARBA00009437"/>
    </source>
</evidence>
<dbReference type="PANTHER" id="PTHR30346:SF28">
    <property type="entry name" value="HTH-TYPE TRANSCRIPTIONAL REGULATOR CYNR"/>
    <property type="match status" value="1"/>
</dbReference>
<organism evidence="6 7">
    <name type="scientific">Loigolactobacillus bifermentans DSM 20003</name>
    <dbReference type="NCBI Taxonomy" id="1423726"/>
    <lineage>
        <taxon>Bacteria</taxon>
        <taxon>Bacillati</taxon>
        <taxon>Bacillota</taxon>
        <taxon>Bacilli</taxon>
        <taxon>Lactobacillales</taxon>
        <taxon>Lactobacillaceae</taxon>
        <taxon>Loigolactobacillus</taxon>
    </lineage>
</organism>
<dbReference type="SUPFAM" id="SSF46785">
    <property type="entry name" value="Winged helix' DNA-binding domain"/>
    <property type="match status" value="1"/>
</dbReference>
<comment type="caution">
    <text evidence="6">The sequence shown here is derived from an EMBL/GenBank/DDBJ whole genome shotgun (WGS) entry which is preliminary data.</text>
</comment>
<protein>
    <submittedName>
        <fullName evidence="6">LysR family transcriptional regulator</fullName>
    </submittedName>
</protein>
<dbReference type="InterPro" id="IPR036388">
    <property type="entry name" value="WH-like_DNA-bd_sf"/>
</dbReference>
<sequence length="294" mass="33127">MLEMRLLQYFWTVADAGTVSAAAQRLHVTQPTISRQLKELEQQLGAPLFERRHQRLILTEAGLFLKSRAEEILALTQQTQQSFVDRQQTVMRGTIHIGCVEADNSDTMAMLLEELTQDYPEVTFSIYTGDGALIGERLDKGLLDVAIMIEPIDTAKYFTLQLPRVEKWGLLTATSSFLAQQPVIRPADLSGIPLMLSPRPEVQAMLQQWQGENPPPQIVGHYNLMFNSLALIERQVASALAIEGVTHNLDPDVLRFVPLAPAVTTHCVLVWRKNRVLTPLVSDYIQRFKTAFEH</sequence>
<dbReference type="InterPro" id="IPR005119">
    <property type="entry name" value="LysR_subst-bd"/>
</dbReference>
<dbReference type="RefSeq" id="WP_057905576.1">
    <property type="nucleotide sequence ID" value="NZ_AZDA01000128.1"/>
</dbReference>
<dbReference type="InterPro" id="IPR036390">
    <property type="entry name" value="WH_DNA-bd_sf"/>
</dbReference>
<dbReference type="PRINTS" id="PR00039">
    <property type="entry name" value="HTHLYSR"/>
</dbReference>
<evidence type="ECO:0000256" key="3">
    <source>
        <dbReference type="ARBA" id="ARBA00023125"/>
    </source>
</evidence>
<keyword evidence="7" id="KW-1185">Reference proteome</keyword>
<keyword evidence="2" id="KW-0805">Transcription regulation</keyword>
<evidence type="ECO:0000313" key="6">
    <source>
        <dbReference type="EMBL" id="KRK32971.1"/>
    </source>
</evidence>
<dbReference type="GO" id="GO:0003677">
    <property type="term" value="F:DNA binding"/>
    <property type="evidence" value="ECO:0007669"/>
    <property type="project" value="UniProtKB-KW"/>
</dbReference>
<comment type="similarity">
    <text evidence="1">Belongs to the LysR transcriptional regulatory family.</text>
</comment>
<dbReference type="SUPFAM" id="SSF53850">
    <property type="entry name" value="Periplasmic binding protein-like II"/>
    <property type="match status" value="1"/>
</dbReference>
<evidence type="ECO:0000256" key="2">
    <source>
        <dbReference type="ARBA" id="ARBA00023015"/>
    </source>
</evidence>
<dbReference type="GO" id="GO:0003700">
    <property type="term" value="F:DNA-binding transcription factor activity"/>
    <property type="evidence" value="ECO:0007669"/>
    <property type="project" value="InterPro"/>
</dbReference>
<dbReference type="FunFam" id="1.10.10.10:FF:000001">
    <property type="entry name" value="LysR family transcriptional regulator"/>
    <property type="match status" value="1"/>
</dbReference>
<name>A0A0R1GG14_9LACO</name>
<dbReference type="STRING" id="1423726.FC07_GL001505"/>
<dbReference type="PROSITE" id="PS50931">
    <property type="entry name" value="HTH_LYSR"/>
    <property type="match status" value="1"/>
</dbReference>
<proteinExistence type="inferred from homology"/>
<evidence type="ECO:0000256" key="4">
    <source>
        <dbReference type="ARBA" id="ARBA00023163"/>
    </source>
</evidence>
<evidence type="ECO:0000259" key="5">
    <source>
        <dbReference type="PROSITE" id="PS50931"/>
    </source>
</evidence>
<dbReference type="PATRIC" id="fig|1423726.3.peg.1558"/>
<reference evidence="6 7" key="1">
    <citation type="journal article" date="2015" name="Genome Announc.">
        <title>Expanding the biotechnology potential of lactobacilli through comparative genomics of 213 strains and associated genera.</title>
        <authorList>
            <person name="Sun Z."/>
            <person name="Harris H.M."/>
            <person name="McCann A."/>
            <person name="Guo C."/>
            <person name="Argimon S."/>
            <person name="Zhang W."/>
            <person name="Yang X."/>
            <person name="Jeffery I.B."/>
            <person name="Cooney J.C."/>
            <person name="Kagawa T.F."/>
            <person name="Liu W."/>
            <person name="Song Y."/>
            <person name="Salvetti E."/>
            <person name="Wrobel A."/>
            <person name="Rasinkangas P."/>
            <person name="Parkhill J."/>
            <person name="Rea M.C."/>
            <person name="O'Sullivan O."/>
            <person name="Ritari J."/>
            <person name="Douillard F.P."/>
            <person name="Paul Ross R."/>
            <person name="Yang R."/>
            <person name="Briner A.E."/>
            <person name="Felis G.E."/>
            <person name="de Vos W.M."/>
            <person name="Barrangou R."/>
            <person name="Klaenhammer T.R."/>
            <person name="Caufield P.W."/>
            <person name="Cui Y."/>
            <person name="Zhang H."/>
            <person name="O'Toole P.W."/>
        </authorList>
    </citation>
    <scope>NUCLEOTIDE SEQUENCE [LARGE SCALE GENOMIC DNA]</scope>
    <source>
        <strain evidence="6 7">DSM 20003</strain>
    </source>
</reference>
<dbReference type="PANTHER" id="PTHR30346">
    <property type="entry name" value="TRANSCRIPTIONAL DUAL REGULATOR HCAR-RELATED"/>
    <property type="match status" value="1"/>
</dbReference>
<dbReference type="Pfam" id="PF00126">
    <property type="entry name" value="HTH_1"/>
    <property type="match status" value="1"/>
</dbReference>
<dbReference type="Gene3D" id="3.40.190.290">
    <property type="match status" value="1"/>
</dbReference>
<evidence type="ECO:0000313" key="7">
    <source>
        <dbReference type="Proteomes" id="UP000051461"/>
    </source>
</evidence>
<dbReference type="GO" id="GO:0032993">
    <property type="term" value="C:protein-DNA complex"/>
    <property type="evidence" value="ECO:0007669"/>
    <property type="project" value="TreeGrafter"/>
</dbReference>
<dbReference type="OrthoDB" id="9803735at2"/>
<feature type="domain" description="HTH lysR-type" evidence="5">
    <location>
        <begin position="2"/>
        <end position="59"/>
    </location>
</feature>
<dbReference type="Proteomes" id="UP000051461">
    <property type="component" value="Unassembled WGS sequence"/>
</dbReference>
<dbReference type="Gene3D" id="1.10.10.10">
    <property type="entry name" value="Winged helix-like DNA-binding domain superfamily/Winged helix DNA-binding domain"/>
    <property type="match status" value="1"/>
</dbReference>
<dbReference type="CDD" id="cd05466">
    <property type="entry name" value="PBP2_LTTR_substrate"/>
    <property type="match status" value="1"/>
</dbReference>
<dbReference type="InterPro" id="IPR000847">
    <property type="entry name" value="LysR_HTH_N"/>
</dbReference>
<keyword evidence="3" id="KW-0238">DNA-binding</keyword>
<keyword evidence="4" id="KW-0804">Transcription</keyword>
<accession>A0A0R1GG14</accession>
<dbReference type="EMBL" id="AZDA01000128">
    <property type="protein sequence ID" value="KRK32971.1"/>
    <property type="molecule type" value="Genomic_DNA"/>
</dbReference>
<dbReference type="Pfam" id="PF03466">
    <property type="entry name" value="LysR_substrate"/>
    <property type="match status" value="1"/>
</dbReference>